<evidence type="ECO:0000256" key="7">
    <source>
        <dbReference type="SAM" id="MobiDB-lite"/>
    </source>
</evidence>
<dbReference type="InterPro" id="IPR029063">
    <property type="entry name" value="SAM-dependent_MTases_sf"/>
</dbReference>
<dbReference type="SUPFAM" id="SSF53335">
    <property type="entry name" value="S-adenosyl-L-methionine-dependent methyltransferases"/>
    <property type="match status" value="3"/>
</dbReference>
<dbReference type="Pfam" id="PF03141">
    <property type="entry name" value="Methyltransf_29"/>
    <property type="match status" value="4"/>
</dbReference>
<evidence type="ECO:0000313" key="8">
    <source>
        <dbReference type="EMBL" id="KAK6929503.1"/>
    </source>
</evidence>
<dbReference type="GO" id="GO:0005768">
    <property type="term" value="C:endosome"/>
    <property type="evidence" value="ECO:0007669"/>
    <property type="project" value="TreeGrafter"/>
</dbReference>
<dbReference type="GO" id="GO:0008168">
    <property type="term" value="F:methyltransferase activity"/>
    <property type="evidence" value="ECO:0007669"/>
    <property type="project" value="UniProtKB-KW"/>
</dbReference>
<proteinExistence type="inferred from homology"/>
<keyword evidence="4" id="KW-0735">Signal-anchor</keyword>
<dbReference type="Gene3D" id="3.40.50.150">
    <property type="entry name" value="Vaccinia Virus protein VP39"/>
    <property type="match status" value="1"/>
</dbReference>
<accession>A0AAN8VKY1</accession>
<keyword evidence="4" id="KW-0812">Transmembrane</keyword>
<evidence type="ECO:0000256" key="1">
    <source>
        <dbReference type="ARBA" id="ARBA00004606"/>
    </source>
</evidence>
<dbReference type="InterPro" id="IPR004159">
    <property type="entry name" value="Put_SAM_MeTrfase"/>
</dbReference>
<sequence>MQATCERTCCLAFVPNLCTGSGAVDLIPCLDDMKAIKALKSRRHMEHREKHCREQSLRCLVPFPEQYLIPIPWPRSRDIIWFDNVPHPKLVEYKKDQNWVVKSGDYLVFPGGGTQSKEELLSTFGKNFVASDIAGLLELANNKCWITMTLPTIERGKNIGVILDVGCGVASFGGHLMDKNVITMSFAPKDEHEAQIQFALDISCILCFTFLAAMVAVTESICWKVVAMAVDSTGIGLVIYQKPVSPSCNEKRQENNPPLCDENDKHNKSWYVPLSSCLSELPASKTVYSWPNPWPERLKSKPPSLSTELGAEKIFNEDTRHWAALVSDVYINGLGMNWSSIRNVMDMNAGYGGFAAAIVDLPFWVTNVDPIDKSDTLPSSFILLISVAFFLLNNDPFLYFSATELDQTQSIPVFNPPNPIQNASAWGSCPGGAAAADYIPCLDNWKAIKKLKSRKRMEHRERLCPNPVLRCLVPMPERYRVPVPWPKSRDMIWYDNVPHPKLVEYKKEQNWVRKSGDYLVFPGGGTQFKDGVTKYVEFIEETFPPIEWGKHIRVVLDVGCGVGSFGGYLLDKNVITMSFAPKDEHDAQIQMALERGIPATLSVIATKQLTFPSHVFDVIHCARCRVHWHVDGIIPFLVKEFCYLSPCSAFETIALLWSKSSGGKPLLELNRVLRPGGFFIWSATPVYLKDEEHRNVWDTMVALTESMCWKIVAKAYFDSTHIGLVIFQKPDSSSSYKNRREDNPPFCDGNEKQNLSWYVPLGSCIPQLPETGWPSAWPQRLTNKPPSLSKPEDEENFKQDTGRWRALVSDVYMNGLGLNWSSIRNVMDMNAGYGGFAAALIDLPLWVINVNPINRPDTLSIIYDRGLIGIYHDWCEPFNTYPRSYDLLHSSFLFGDLTQRCDLMDVVVEMDRILRPGGWILIQDTVKIINTVTPILHSLHWTTNVHQDQFLVGKKGFWRPEDVARIT</sequence>
<comment type="caution">
    <text evidence="8">The sequence shown here is derived from an EMBL/GenBank/DDBJ whole genome shotgun (WGS) entry which is preliminary data.</text>
</comment>
<evidence type="ECO:0000256" key="2">
    <source>
        <dbReference type="ARBA" id="ARBA00008361"/>
    </source>
</evidence>
<feature type="region of interest" description="Disordered" evidence="7">
    <location>
        <begin position="775"/>
        <end position="799"/>
    </location>
</feature>
<evidence type="ECO:0000256" key="5">
    <source>
        <dbReference type="ARBA" id="ARBA00023180"/>
    </source>
</evidence>
<gene>
    <name evidence="8" type="ORF">RJ641_005708</name>
</gene>
<dbReference type="GO" id="GO:0016020">
    <property type="term" value="C:membrane"/>
    <property type="evidence" value="ECO:0007669"/>
    <property type="project" value="UniProtKB-SubCell"/>
</dbReference>
<reference evidence="8 9" key="1">
    <citation type="submission" date="2023-12" db="EMBL/GenBank/DDBJ databases">
        <title>A high-quality genome assembly for Dillenia turbinata (Dilleniales).</title>
        <authorList>
            <person name="Chanderbali A."/>
        </authorList>
    </citation>
    <scope>NUCLEOTIDE SEQUENCE [LARGE SCALE GENOMIC DNA]</scope>
    <source>
        <strain evidence="8">LSX21</strain>
        <tissue evidence="8">Leaf</tissue>
    </source>
</reference>
<dbReference type="AlphaFoldDB" id="A0AAN8VKY1"/>
<organism evidence="8 9">
    <name type="scientific">Dillenia turbinata</name>
    <dbReference type="NCBI Taxonomy" id="194707"/>
    <lineage>
        <taxon>Eukaryota</taxon>
        <taxon>Viridiplantae</taxon>
        <taxon>Streptophyta</taxon>
        <taxon>Embryophyta</taxon>
        <taxon>Tracheophyta</taxon>
        <taxon>Spermatophyta</taxon>
        <taxon>Magnoliopsida</taxon>
        <taxon>eudicotyledons</taxon>
        <taxon>Gunneridae</taxon>
        <taxon>Pentapetalae</taxon>
        <taxon>Dilleniales</taxon>
        <taxon>Dilleniaceae</taxon>
        <taxon>Dillenia</taxon>
    </lineage>
</organism>
<evidence type="ECO:0000313" key="9">
    <source>
        <dbReference type="Proteomes" id="UP001370490"/>
    </source>
</evidence>
<evidence type="ECO:0000256" key="4">
    <source>
        <dbReference type="ARBA" id="ARBA00022968"/>
    </source>
</evidence>
<dbReference type="PANTHER" id="PTHR10108">
    <property type="entry name" value="SAM-DEPENDENT METHYLTRANSFERASE"/>
    <property type="match status" value="1"/>
</dbReference>
<evidence type="ECO:0000256" key="3">
    <source>
        <dbReference type="ARBA" id="ARBA00022603"/>
    </source>
</evidence>
<name>A0AAN8VKY1_9MAGN</name>
<comment type="subcellular location">
    <subcellularLocation>
        <location evidence="6">Endomembrane system</location>
        <topology evidence="6">Single-pass membrane protein</topology>
    </subcellularLocation>
    <subcellularLocation>
        <location evidence="1">Membrane</location>
        <topology evidence="1">Single-pass type II membrane protein</topology>
    </subcellularLocation>
</comment>
<comment type="similarity">
    <text evidence="2">Belongs to the methyltransferase superfamily.</text>
</comment>
<keyword evidence="5" id="KW-0325">Glycoprotein</keyword>
<protein>
    <submittedName>
        <fullName evidence="8">S-adenosyl-L-methionine-dependent methyltransferase</fullName>
    </submittedName>
</protein>
<keyword evidence="3 8" id="KW-0808">Transferase</keyword>
<dbReference type="EMBL" id="JBAMMX010000013">
    <property type="protein sequence ID" value="KAK6929503.1"/>
    <property type="molecule type" value="Genomic_DNA"/>
</dbReference>
<evidence type="ECO:0000256" key="6">
    <source>
        <dbReference type="ARBA" id="ARBA00037847"/>
    </source>
</evidence>
<dbReference type="GO" id="GO:0005802">
    <property type="term" value="C:trans-Golgi network"/>
    <property type="evidence" value="ECO:0007669"/>
    <property type="project" value="TreeGrafter"/>
</dbReference>
<dbReference type="GO" id="GO:0032259">
    <property type="term" value="P:methylation"/>
    <property type="evidence" value="ECO:0007669"/>
    <property type="project" value="UniProtKB-KW"/>
</dbReference>
<keyword evidence="9" id="KW-1185">Reference proteome</keyword>
<dbReference type="Proteomes" id="UP001370490">
    <property type="component" value="Unassembled WGS sequence"/>
</dbReference>
<dbReference type="PANTHER" id="PTHR10108:SF887">
    <property type="entry name" value="METHYLTRANSFERASE PMT22-RELATED"/>
    <property type="match status" value="1"/>
</dbReference>
<keyword evidence="3 8" id="KW-0489">Methyltransferase</keyword>